<organism evidence="1 2">
    <name type="scientific">Hibiscus sabdariffa</name>
    <name type="common">roselle</name>
    <dbReference type="NCBI Taxonomy" id="183260"/>
    <lineage>
        <taxon>Eukaryota</taxon>
        <taxon>Viridiplantae</taxon>
        <taxon>Streptophyta</taxon>
        <taxon>Embryophyta</taxon>
        <taxon>Tracheophyta</taxon>
        <taxon>Spermatophyta</taxon>
        <taxon>Magnoliopsida</taxon>
        <taxon>eudicotyledons</taxon>
        <taxon>Gunneridae</taxon>
        <taxon>Pentapetalae</taxon>
        <taxon>rosids</taxon>
        <taxon>malvids</taxon>
        <taxon>Malvales</taxon>
        <taxon>Malvaceae</taxon>
        <taxon>Malvoideae</taxon>
        <taxon>Hibiscus</taxon>
    </lineage>
</organism>
<gene>
    <name evidence="1" type="ORF">V6N12_018302</name>
</gene>
<proteinExistence type="predicted"/>
<sequence length="134" mass="15028">MSTVQSIRYAATTKILLSASFSFSRLNLAGNGPIASEISPTFEGKLSLLLFLFFDFVVFSRFSLFMMADLSSFGFCMGEILNDEDWLWMIEEQCEDFVRVMGVFGLWPTRVRVLVMKVEQGGSSSGCSMKVDVE</sequence>
<name>A0ABR2BQA7_9ROSI</name>
<evidence type="ECO:0000313" key="2">
    <source>
        <dbReference type="Proteomes" id="UP001472677"/>
    </source>
</evidence>
<comment type="caution">
    <text evidence="1">The sequence shown here is derived from an EMBL/GenBank/DDBJ whole genome shotgun (WGS) entry which is preliminary data.</text>
</comment>
<evidence type="ECO:0000313" key="1">
    <source>
        <dbReference type="EMBL" id="KAK8509216.1"/>
    </source>
</evidence>
<dbReference type="Proteomes" id="UP001472677">
    <property type="component" value="Unassembled WGS sequence"/>
</dbReference>
<reference evidence="1 2" key="1">
    <citation type="journal article" date="2024" name="G3 (Bethesda)">
        <title>Genome assembly of Hibiscus sabdariffa L. provides insights into metabolisms of medicinal natural products.</title>
        <authorList>
            <person name="Kim T."/>
        </authorList>
    </citation>
    <scope>NUCLEOTIDE SEQUENCE [LARGE SCALE GENOMIC DNA]</scope>
    <source>
        <strain evidence="1">TK-2024</strain>
        <tissue evidence="1">Old leaves</tissue>
    </source>
</reference>
<accession>A0ABR2BQA7</accession>
<protein>
    <submittedName>
        <fullName evidence="1">Uncharacterized protein</fullName>
    </submittedName>
</protein>
<dbReference type="EMBL" id="JBBPBM010000093">
    <property type="protein sequence ID" value="KAK8509216.1"/>
    <property type="molecule type" value="Genomic_DNA"/>
</dbReference>
<keyword evidence="2" id="KW-1185">Reference proteome</keyword>